<dbReference type="OrthoDB" id="190201at2759"/>
<organism evidence="2 3">
    <name type="scientific">Amorphotheca resinae ATCC 22711</name>
    <dbReference type="NCBI Taxonomy" id="857342"/>
    <lineage>
        <taxon>Eukaryota</taxon>
        <taxon>Fungi</taxon>
        <taxon>Dikarya</taxon>
        <taxon>Ascomycota</taxon>
        <taxon>Pezizomycotina</taxon>
        <taxon>Leotiomycetes</taxon>
        <taxon>Helotiales</taxon>
        <taxon>Amorphothecaceae</taxon>
        <taxon>Amorphotheca</taxon>
    </lineage>
</organism>
<dbReference type="InParanoid" id="A0A2T3BFQ3"/>
<evidence type="ECO:0000313" key="3">
    <source>
        <dbReference type="Proteomes" id="UP000241818"/>
    </source>
</evidence>
<accession>A0A2T3BFQ3</accession>
<dbReference type="InterPro" id="IPR000073">
    <property type="entry name" value="AB_hydrolase_1"/>
</dbReference>
<dbReference type="Gene3D" id="3.40.50.1820">
    <property type="entry name" value="alpha/beta hydrolase"/>
    <property type="match status" value="1"/>
</dbReference>
<sequence>MTIPVTIAADVVSLPSDFTLNAETIESLLSLVSTLVFDIPVQGTFHISASYCEPEVHIPSRVDTLQLLVHGATYTRNYWSGDGAPGFGYDGDKYSWVAYASKQGYPTLAIDRLGNGLSDHPDPLLVAQVPAQVEVSHAIVQLARTGTAPFPRAFSKVIYVGHSFGSMIGNGLNVKYPNDVDATVLTGFSENLITSFASTFAGVGILPASIANPAKYGDLNPCYLQTVIKADVTKVFFYPGGYDIALTDYDWTVRGTLSCGEAVTGVISIGTASEYNHPVYVINGQYDEIFCNVLPPLTSADCGYGSSSILAKTKTIYPAASVYGWSGIPDSGHCWQLHYAAQDGFNQTHIWLSSVGF</sequence>
<dbReference type="Pfam" id="PF12697">
    <property type="entry name" value="Abhydrolase_6"/>
    <property type="match status" value="1"/>
</dbReference>
<dbReference type="EMBL" id="KZ679006">
    <property type="protein sequence ID" value="PSS28246.1"/>
    <property type="molecule type" value="Genomic_DNA"/>
</dbReference>
<dbReference type="GeneID" id="36577751"/>
<dbReference type="RefSeq" id="XP_024725771.1">
    <property type="nucleotide sequence ID" value="XM_024869670.1"/>
</dbReference>
<protein>
    <recommendedName>
        <fullName evidence="1">AB hydrolase-1 domain-containing protein</fullName>
    </recommendedName>
</protein>
<gene>
    <name evidence="2" type="ORF">M430DRAFT_91608</name>
</gene>
<name>A0A2T3BFQ3_AMORE</name>
<reference evidence="2 3" key="1">
    <citation type="journal article" date="2018" name="New Phytol.">
        <title>Comparative genomics and transcriptomics depict ericoid mycorrhizal fungi as versatile saprotrophs and plant mutualists.</title>
        <authorList>
            <person name="Martino E."/>
            <person name="Morin E."/>
            <person name="Grelet G.A."/>
            <person name="Kuo A."/>
            <person name="Kohler A."/>
            <person name="Daghino S."/>
            <person name="Barry K.W."/>
            <person name="Cichocki N."/>
            <person name="Clum A."/>
            <person name="Dockter R.B."/>
            <person name="Hainaut M."/>
            <person name="Kuo R.C."/>
            <person name="LaButti K."/>
            <person name="Lindahl B.D."/>
            <person name="Lindquist E.A."/>
            <person name="Lipzen A."/>
            <person name="Khouja H.R."/>
            <person name="Magnuson J."/>
            <person name="Murat C."/>
            <person name="Ohm R.A."/>
            <person name="Singer S.W."/>
            <person name="Spatafora J.W."/>
            <person name="Wang M."/>
            <person name="Veneault-Fourrey C."/>
            <person name="Henrissat B."/>
            <person name="Grigoriev I.V."/>
            <person name="Martin F.M."/>
            <person name="Perotto S."/>
        </authorList>
    </citation>
    <scope>NUCLEOTIDE SEQUENCE [LARGE SCALE GENOMIC DNA]</scope>
    <source>
        <strain evidence="2 3">ATCC 22711</strain>
    </source>
</reference>
<feature type="domain" description="AB hydrolase-1" evidence="1">
    <location>
        <begin position="67"/>
        <end position="339"/>
    </location>
</feature>
<dbReference type="STRING" id="857342.A0A2T3BFQ3"/>
<dbReference type="InterPro" id="IPR029058">
    <property type="entry name" value="AB_hydrolase_fold"/>
</dbReference>
<evidence type="ECO:0000259" key="1">
    <source>
        <dbReference type="Pfam" id="PF12697"/>
    </source>
</evidence>
<proteinExistence type="predicted"/>
<dbReference type="AlphaFoldDB" id="A0A2T3BFQ3"/>
<dbReference type="SUPFAM" id="SSF53474">
    <property type="entry name" value="alpha/beta-Hydrolases"/>
    <property type="match status" value="1"/>
</dbReference>
<dbReference type="Proteomes" id="UP000241818">
    <property type="component" value="Unassembled WGS sequence"/>
</dbReference>
<evidence type="ECO:0000313" key="2">
    <source>
        <dbReference type="EMBL" id="PSS28246.1"/>
    </source>
</evidence>
<keyword evidence="3" id="KW-1185">Reference proteome</keyword>